<proteinExistence type="predicted"/>
<dbReference type="EMBL" id="CP001958">
    <property type="protein sequence ID" value="ADG97761.1"/>
    <property type="molecule type" value="Genomic_DNA"/>
</dbReference>
<dbReference type="Gene3D" id="6.10.140.2080">
    <property type="match status" value="1"/>
</dbReference>
<gene>
    <name evidence="1" type="ordered locus">Srot_1292</name>
</gene>
<name>D6ZFN7_SEGRD</name>
<dbReference type="RefSeq" id="WP_013138215.1">
    <property type="nucleotide sequence ID" value="NC_014168.1"/>
</dbReference>
<dbReference type="InterPro" id="IPR021784">
    <property type="entry name" value="DUF3349"/>
</dbReference>
<dbReference type="AlphaFoldDB" id="D6ZFN7"/>
<reference evidence="1 2" key="1">
    <citation type="journal article" date="2010" name="Stand. Genomic Sci.">
        <title>Complete genome sequence of Segniliparus rotundus type strain (CDC 1076).</title>
        <authorList>
            <person name="Sikorski J."/>
            <person name="Lapidus A."/>
            <person name="Copeland A."/>
            <person name="Misra M."/>
            <person name="Glavina Del Rio T."/>
            <person name="Nolan M."/>
            <person name="Lucas S."/>
            <person name="Chen F."/>
            <person name="Tice H."/>
            <person name="Cheng J.F."/>
            <person name="Jando M."/>
            <person name="Schneider S."/>
            <person name="Bruce D."/>
            <person name="Goodwin L."/>
            <person name="Pitluck S."/>
            <person name="Liolios K."/>
            <person name="Mikhailova N."/>
            <person name="Pati A."/>
            <person name="Ivanova N."/>
            <person name="Mavromatis K."/>
            <person name="Chen A."/>
            <person name="Palaniappan K."/>
            <person name="Chertkov O."/>
            <person name="Land M."/>
            <person name="Hauser L."/>
            <person name="Chang Y.J."/>
            <person name="Jeffries C.D."/>
            <person name="Brettin T."/>
            <person name="Detter J.C."/>
            <person name="Han C."/>
            <person name="Rohde M."/>
            <person name="Goker M."/>
            <person name="Bristow J."/>
            <person name="Eisen J.A."/>
            <person name="Markowitz V."/>
            <person name="Hugenholtz P."/>
            <person name="Kyrpides N.C."/>
            <person name="Klenk H.P."/>
        </authorList>
    </citation>
    <scope>NUCLEOTIDE SEQUENCE [LARGE SCALE GENOMIC DNA]</scope>
    <source>
        <strain evidence="2">ATCC BAA-972 / CDC 1076 / CIP 108378 / DSM 44985 / JCM 13578</strain>
    </source>
</reference>
<sequence>MAQEFSLASVLRWLTAGYPEGVPAQDRIPLVALLRRKLSENQVQEVINALTAPDSGVLDDGVIDKNEISTSIHHVKGDEATQEDIERVAARLAASGWPLEEELSKTS</sequence>
<accession>D6ZFN7</accession>
<dbReference type="OrthoDB" id="4350726at2"/>
<dbReference type="HOGENOM" id="CLU_140987_1_0_11"/>
<dbReference type="Gene3D" id="1.10.10.2390">
    <property type="match status" value="1"/>
</dbReference>
<evidence type="ECO:0008006" key="3">
    <source>
        <dbReference type="Google" id="ProtNLM"/>
    </source>
</evidence>
<dbReference type="eggNOG" id="ENOG5033260">
    <property type="taxonomic scope" value="Bacteria"/>
</dbReference>
<dbReference type="STRING" id="640132.Srot_1292"/>
<organism evidence="1 2">
    <name type="scientific">Segniliparus rotundus (strain ATCC BAA-972 / CDC 1076 / CIP 108378 / DSM 44985 / JCM 13578)</name>
    <dbReference type="NCBI Taxonomy" id="640132"/>
    <lineage>
        <taxon>Bacteria</taxon>
        <taxon>Bacillati</taxon>
        <taxon>Actinomycetota</taxon>
        <taxon>Actinomycetes</taxon>
        <taxon>Mycobacteriales</taxon>
        <taxon>Segniliparaceae</taxon>
        <taxon>Segniliparus</taxon>
    </lineage>
</organism>
<dbReference type="KEGG" id="srt:Srot_1292"/>
<dbReference type="Pfam" id="PF11829">
    <property type="entry name" value="DUF3349"/>
    <property type="match status" value="1"/>
</dbReference>
<evidence type="ECO:0000313" key="1">
    <source>
        <dbReference type="EMBL" id="ADG97761.1"/>
    </source>
</evidence>
<protein>
    <recommendedName>
        <fullName evidence="3">DUF3349 domain-containing protein</fullName>
    </recommendedName>
</protein>
<dbReference type="Proteomes" id="UP000002247">
    <property type="component" value="Chromosome"/>
</dbReference>
<keyword evidence="2" id="KW-1185">Reference proteome</keyword>
<evidence type="ECO:0000313" key="2">
    <source>
        <dbReference type="Proteomes" id="UP000002247"/>
    </source>
</evidence>